<reference evidence="1 2" key="1">
    <citation type="submission" date="2020-08" db="EMBL/GenBank/DDBJ databases">
        <title>Genomic Encyclopedia of Type Strains, Phase IV (KMG-V): Genome sequencing to study the core and pangenomes of soil and plant-associated prokaryotes.</title>
        <authorList>
            <person name="Whitman W."/>
        </authorList>
    </citation>
    <scope>NUCLEOTIDE SEQUENCE [LARGE SCALE GENOMIC DNA]</scope>
    <source>
        <strain evidence="1 2">M8US30</strain>
    </source>
</reference>
<organism evidence="1 2">
    <name type="scientific">Tunturiibacter lichenicola</name>
    <dbReference type="NCBI Taxonomy" id="2051959"/>
    <lineage>
        <taxon>Bacteria</taxon>
        <taxon>Pseudomonadati</taxon>
        <taxon>Acidobacteriota</taxon>
        <taxon>Terriglobia</taxon>
        <taxon>Terriglobales</taxon>
        <taxon>Acidobacteriaceae</taxon>
        <taxon>Tunturiibacter</taxon>
    </lineage>
</organism>
<dbReference type="Proteomes" id="UP000569092">
    <property type="component" value="Unassembled WGS sequence"/>
</dbReference>
<evidence type="ECO:0000313" key="2">
    <source>
        <dbReference type="Proteomes" id="UP000569092"/>
    </source>
</evidence>
<dbReference type="AlphaFoldDB" id="A0A7W8N5W3"/>
<proteinExistence type="predicted"/>
<accession>A0A7W8N5W3</accession>
<protein>
    <submittedName>
        <fullName evidence="1">Uncharacterized protein</fullName>
    </submittedName>
</protein>
<name>A0A7W8N5W3_9BACT</name>
<dbReference type="EMBL" id="JACHDZ010000003">
    <property type="protein sequence ID" value="MBB5344420.1"/>
    <property type="molecule type" value="Genomic_DNA"/>
</dbReference>
<sequence>MAFGWRSLLGRLSGSRGDTPAVSFVLLESKFEPLPDYLLLDRAKSAYEKAQPKGGIELLEDRTDASRVLRVENFFFAFHQAQRQYSRPSFKNPEVIDQAWSNHVCWSSFDWASPALKEKDKQGARKLMLPLVDLLWTPNTTGLFFPDHGLTIPSMGDLNESMRWADRNGIPVQELFPTMTSPKPK</sequence>
<comment type="caution">
    <text evidence="1">The sequence shown here is derived from an EMBL/GenBank/DDBJ whole genome shotgun (WGS) entry which is preliminary data.</text>
</comment>
<gene>
    <name evidence="1" type="ORF">HDF10_002399</name>
</gene>
<evidence type="ECO:0000313" key="1">
    <source>
        <dbReference type="EMBL" id="MBB5344420.1"/>
    </source>
</evidence>